<feature type="region of interest" description="Disordered" evidence="3">
    <location>
        <begin position="1"/>
        <end position="20"/>
    </location>
</feature>
<evidence type="ECO:0000313" key="5">
    <source>
        <dbReference type="Proteomes" id="UP001277761"/>
    </source>
</evidence>
<comment type="caution">
    <text evidence="4">The sequence shown here is derived from an EMBL/GenBank/DDBJ whole genome shotgun (WGS) entry which is preliminary data.</text>
</comment>
<gene>
    <name evidence="2 4" type="primary">rsfS</name>
    <name evidence="4" type="ORF">SK069_04420</name>
</gene>
<keyword evidence="2" id="KW-0963">Cytoplasm</keyword>
<comment type="similarity">
    <text evidence="1 2">Belongs to the Iojap/RsfS family.</text>
</comment>
<evidence type="ECO:0000256" key="3">
    <source>
        <dbReference type="SAM" id="MobiDB-lite"/>
    </source>
</evidence>
<evidence type="ECO:0000256" key="2">
    <source>
        <dbReference type="HAMAP-Rule" id="MF_01477"/>
    </source>
</evidence>
<keyword evidence="2" id="KW-0678">Repressor</keyword>
<protein>
    <recommendedName>
        <fullName evidence="2">Ribosomal silencing factor RsfS</fullName>
    </recommendedName>
</protein>
<evidence type="ECO:0000313" key="4">
    <source>
        <dbReference type="EMBL" id="MDX8150830.1"/>
    </source>
</evidence>
<dbReference type="Gene3D" id="3.30.460.10">
    <property type="entry name" value="Beta Polymerase, domain 2"/>
    <property type="match status" value="1"/>
</dbReference>
<comment type="subunit">
    <text evidence="2">Interacts with ribosomal protein uL14 (rplN).</text>
</comment>
<proteinExistence type="inferred from homology"/>
<accession>A0ABU4VJ30</accession>
<reference evidence="4 5" key="1">
    <citation type="submission" date="2023-11" db="EMBL/GenBank/DDBJ databases">
        <authorList>
            <person name="Xu M."/>
            <person name="Jiang T."/>
        </authorList>
    </citation>
    <scope>NUCLEOTIDE SEQUENCE [LARGE SCALE GENOMIC DNA]</scope>
    <source>
        <strain evidence="4 5">SD</strain>
    </source>
</reference>
<evidence type="ECO:0000256" key="1">
    <source>
        <dbReference type="ARBA" id="ARBA00010574"/>
    </source>
</evidence>
<dbReference type="InterPro" id="IPR004394">
    <property type="entry name" value="Iojap/RsfS/C7orf30"/>
</dbReference>
<dbReference type="RefSeq" id="WP_319952972.1">
    <property type="nucleotide sequence ID" value="NZ_JAXAVX010000001.1"/>
</dbReference>
<keyword evidence="2" id="KW-0810">Translation regulation</keyword>
<organism evidence="4 5">
    <name type="scientific">Patulibacter brassicae</name>
    <dbReference type="NCBI Taxonomy" id="1705717"/>
    <lineage>
        <taxon>Bacteria</taxon>
        <taxon>Bacillati</taxon>
        <taxon>Actinomycetota</taxon>
        <taxon>Thermoleophilia</taxon>
        <taxon>Solirubrobacterales</taxon>
        <taxon>Patulibacteraceae</taxon>
        <taxon>Patulibacter</taxon>
    </lineage>
</organism>
<dbReference type="HAMAP" id="MF_01477">
    <property type="entry name" value="Iojap_RsfS"/>
    <property type="match status" value="1"/>
</dbReference>
<comment type="function">
    <text evidence="2">Functions as a ribosomal silencing factor. Interacts with ribosomal protein uL14 (rplN), blocking formation of intersubunit bridge B8. Prevents association of the 30S and 50S ribosomal subunits and the formation of functional ribosomes, thus repressing translation.</text>
</comment>
<comment type="subcellular location">
    <subcellularLocation>
        <location evidence="2">Cytoplasm</location>
    </subcellularLocation>
</comment>
<dbReference type="Proteomes" id="UP001277761">
    <property type="component" value="Unassembled WGS sequence"/>
</dbReference>
<name>A0ABU4VJ30_9ACTN</name>
<dbReference type="InterPro" id="IPR043519">
    <property type="entry name" value="NT_sf"/>
</dbReference>
<dbReference type="PANTHER" id="PTHR21043">
    <property type="entry name" value="IOJAP SUPERFAMILY ORTHOLOG"/>
    <property type="match status" value="1"/>
</dbReference>
<keyword evidence="5" id="KW-1185">Reference proteome</keyword>
<dbReference type="Pfam" id="PF02410">
    <property type="entry name" value="RsfS"/>
    <property type="match status" value="1"/>
</dbReference>
<dbReference type="SUPFAM" id="SSF81301">
    <property type="entry name" value="Nucleotidyltransferase"/>
    <property type="match status" value="1"/>
</dbReference>
<dbReference type="PANTHER" id="PTHR21043:SF0">
    <property type="entry name" value="MITOCHONDRIAL ASSEMBLY OF RIBOSOMAL LARGE SUBUNIT PROTEIN 1"/>
    <property type="match status" value="1"/>
</dbReference>
<dbReference type="NCBIfam" id="TIGR00090">
    <property type="entry name" value="rsfS_iojap_ybeB"/>
    <property type="match status" value="1"/>
</dbReference>
<dbReference type="EMBL" id="JAXAVX010000001">
    <property type="protein sequence ID" value="MDX8150830.1"/>
    <property type="molecule type" value="Genomic_DNA"/>
</dbReference>
<sequence>MSERTETHTEQPTPGTARPTALAEGELLALVRRIAEHAADRKAIDPVAIDLRGASAYTDAFLLLTGNTDRQVKAIHDAILEGLKHEGERLLPRRVEGLQESRWVLLDYGDVVVHVFVPEAREFYRLEALWGDRPRIDLAGIFEPAPDAEG</sequence>